<evidence type="ECO:0000256" key="2">
    <source>
        <dbReference type="ARBA" id="ARBA00007192"/>
    </source>
</evidence>
<dbReference type="SUPFAM" id="SSF69645">
    <property type="entry name" value="Arp2/3 complex subunits"/>
    <property type="match status" value="1"/>
</dbReference>
<dbReference type="AlphaFoldDB" id="A0A9K3CX48"/>
<sequence>MAFALPLVKGFQSAMKGEQIPPVKVPYRPEESLYGIVNQNTFNIIVPFVFDNDTDKVLARVLLPSFDSKKSGQPLVKFFRQRPAELEKLPGPDPAIGYLVFVFFTSLLGKGEDHALRMACLREYVGMHLRMSKANLQSRMRRDVDKWLRELPGLYDQ</sequence>
<dbReference type="GO" id="GO:0051015">
    <property type="term" value="F:actin filament binding"/>
    <property type="evidence" value="ECO:0007669"/>
    <property type="project" value="TreeGrafter"/>
</dbReference>
<keyword evidence="3 6" id="KW-0963">Cytoplasm</keyword>
<evidence type="ECO:0000256" key="6">
    <source>
        <dbReference type="RuleBase" id="RU364015"/>
    </source>
</evidence>
<dbReference type="Pfam" id="PF04045">
    <property type="entry name" value="P34-Arc"/>
    <property type="match status" value="1"/>
</dbReference>
<name>A0A9K3CX48_9EUKA</name>
<dbReference type="PANTHER" id="PTHR12058:SF0">
    <property type="entry name" value="ACTIN-RELATED PROTEIN 2_3 COMPLEX SUBUNIT 2"/>
    <property type="match status" value="1"/>
</dbReference>
<evidence type="ECO:0000256" key="1">
    <source>
        <dbReference type="ARBA" id="ARBA00004245"/>
    </source>
</evidence>
<dbReference type="GO" id="GO:0034314">
    <property type="term" value="P:Arp2/3 complex-mediated actin nucleation"/>
    <property type="evidence" value="ECO:0007669"/>
    <property type="project" value="InterPro"/>
</dbReference>
<comment type="subunit">
    <text evidence="6">Component of the Arp2/3 complex.</text>
</comment>
<evidence type="ECO:0000256" key="3">
    <source>
        <dbReference type="ARBA" id="ARBA00022490"/>
    </source>
</evidence>
<dbReference type="GO" id="GO:0030041">
    <property type="term" value="P:actin filament polymerization"/>
    <property type="evidence" value="ECO:0007669"/>
    <property type="project" value="InterPro"/>
</dbReference>
<evidence type="ECO:0000313" key="8">
    <source>
        <dbReference type="Proteomes" id="UP000265618"/>
    </source>
</evidence>
<protein>
    <recommendedName>
        <fullName evidence="6">Arp2/3 complex 34 kDa subunit</fullName>
    </recommendedName>
</protein>
<reference evidence="7 8" key="1">
    <citation type="journal article" date="2018" name="PLoS ONE">
        <title>The draft genome of Kipferlia bialata reveals reductive genome evolution in fornicate parasites.</title>
        <authorList>
            <person name="Tanifuji G."/>
            <person name="Takabayashi S."/>
            <person name="Kume K."/>
            <person name="Takagi M."/>
            <person name="Nakayama T."/>
            <person name="Kamikawa R."/>
            <person name="Inagaki Y."/>
            <person name="Hashimoto T."/>
        </authorList>
    </citation>
    <scope>NUCLEOTIDE SEQUENCE [LARGE SCALE GENOMIC DNA]</scope>
    <source>
        <strain evidence="7">NY0173</strain>
    </source>
</reference>
<gene>
    <name evidence="7" type="ORF">KIPB_005459</name>
</gene>
<comment type="function">
    <text evidence="6">Functions as actin-binding component of the Arp2/3 complex which is involved in regulation of actin polymerization and together with an activating nucleation-promoting factor (NPF) mediates the formation of branched actin networks.</text>
</comment>
<organism evidence="7 8">
    <name type="scientific">Kipferlia bialata</name>
    <dbReference type="NCBI Taxonomy" id="797122"/>
    <lineage>
        <taxon>Eukaryota</taxon>
        <taxon>Metamonada</taxon>
        <taxon>Carpediemonas-like organisms</taxon>
        <taxon>Kipferlia</taxon>
    </lineage>
</organism>
<evidence type="ECO:0000256" key="5">
    <source>
        <dbReference type="ARBA" id="ARBA00023212"/>
    </source>
</evidence>
<dbReference type="EMBL" id="BDIP01001279">
    <property type="protein sequence ID" value="GIQ84035.1"/>
    <property type="molecule type" value="Genomic_DNA"/>
</dbReference>
<comment type="caution">
    <text evidence="7">The sequence shown here is derived from an EMBL/GenBank/DDBJ whole genome shotgun (WGS) entry which is preliminary data.</text>
</comment>
<dbReference type="Proteomes" id="UP000265618">
    <property type="component" value="Unassembled WGS sequence"/>
</dbReference>
<proteinExistence type="inferred from homology"/>
<evidence type="ECO:0000256" key="4">
    <source>
        <dbReference type="ARBA" id="ARBA00023203"/>
    </source>
</evidence>
<dbReference type="Gene3D" id="3.30.1460.20">
    <property type="match status" value="1"/>
</dbReference>
<dbReference type="GO" id="GO:0005200">
    <property type="term" value="F:structural constituent of cytoskeleton"/>
    <property type="evidence" value="ECO:0007669"/>
    <property type="project" value="TreeGrafter"/>
</dbReference>
<comment type="similarity">
    <text evidence="2 6">Belongs to the ARPC2 family.</text>
</comment>
<keyword evidence="8" id="KW-1185">Reference proteome</keyword>
<dbReference type="PANTHER" id="PTHR12058">
    <property type="entry name" value="ARP2/3 COMPLEX 34 KDA SUBUNIT"/>
    <property type="match status" value="1"/>
</dbReference>
<keyword evidence="5 6" id="KW-0206">Cytoskeleton</keyword>
<keyword evidence="4 6" id="KW-0009">Actin-binding</keyword>
<dbReference type="InterPro" id="IPR007188">
    <property type="entry name" value="ARPC2"/>
</dbReference>
<dbReference type="OrthoDB" id="148331at2759"/>
<dbReference type="InterPro" id="IPR034666">
    <property type="entry name" value="ARPC2/4"/>
</dbReference>
<comment type="subcellular location">
    <subcellularLocation>
        <location evidence="1 6">Cytoplasm</location>
        <location evidence="1 6">Cytoskeleton</location>
    </subcellularLocation>
</comment>
<accession>A0A9K3CX48</accession>
<evidence type="ECO:0000313" key="7">
    <source>
        <dbReference type="EMBL" id="GIQ84035.1"/>
    </source>
</evidence>
<dbReference type="GO" id="GO:0005885">
    <property type="term" value="C:Arp2/3 protein complex"/>
    <property type="evidence" value="ECO:0007669"/>
    <property type="project" value="InterPro"/>
</dbReference>